<dbReference type="Proteomes" id="UP000683925">
    <property type="component" value="Unassembled WGS sequence"/>
</dbReference>
<gene>
    <name evidence="1" type="ORF">POCTA_138.1.T0250013</name>
</gene>
<organism evidence="1 2">
    <name type="scientific">Paramecium octaurelia</name>
    <dbReference type="NCBI Taxonomy" id="43137"/>
    <lineage>
        <taxon>Eukaryota</taxon>
        <taxon>Sar</taxon>
        <taxon>Alveolata</taxon>
        <taxon>Ciliophora</taxon>
        <taxon>Intramacronucleata</taxon>
        <taxon>Oligohymenophorea</taxon>
        <taxon>Peniculida</taxon>
        <taxon>Parameciidae</taxon>
        <taxon>Paramecium</taxon>
    </lineage>
</organism>
<keyword evidence="2" id="KW-1185">Reference proteome</keyword>
<evidence type="ECO:0000313" key="2">
    <source>
        <dbReference type="Proteomes" id="UP000683925"/>
    </source>
</evidence>
<accession>A0A8S1THN3</accession>
<name>A0A8S1THN3_PAROT</name>
<dbReference type="EMBL" id="CAJJDP010000025">
    <property type="protein sequence ID" value="CAD8151287.1"/>
    <property type="molecule type" value="Genomic_DNA"/>
</dbReference>
<sequence>MKDKSQIKFFCGKCLVDKLNNNKVTTTIEQSKESISQMKTQQQEIRTKENQARLNYYKIILDQIMDFKRSMDDSLEELYKQLQQYIFPIQKENQEIQYSFNYFEDIK</sequence>
<reference evidence="1" key="1">
    <citation type="submission" date="2021-01" db="EMBL/GenBank/DDBJ databases">
        <authorList>
            <consortium name="Genoscope - CEA"/>
            <person name="William W."/>
        </authorList>
    </citation>
    <scope>NUCLEOTIDE SEQUENCE</scope>
</reference>
<evidence type="ECO:0000313" key="1">
    <source>
        <dbReference type="EMBL" id="CAD8151287.1"/>
    </source>
</evidence>
<dbReference type="OrthoDB" id="10401946at2759"/>
<dbReference type="AlphaFoldDB" id="A0A8S1THN3"/>
<dbReference type="OMA" id="HNQEFIA"/>
<proteinExistence type="predicted"/>
<comment type="caution">
    <text evidence="1">The sequence shown here is derived from an EMBL/GenBank/DDBJ whole genome shotgun (WGS) entry which is preliminary data.</text>
</comment>
<protein>
    <submittedName>
        <fullName evidence="1">Uncharacterized protein</fullName>
    </submittedName>
</protein>